<dbReference type="SMART" id="SM00470">
    <property type="entry name" value="ParB"/>
    <property type="match status" value="1"/>
</dbReference>
<reference evidence="6" key="1">
    <citation type="journal article" date="2019" name="Int. J. Syst. Evol. Microbiol.">
        <title>The Global Catalogue of Microorganisms (GCM) 10K type strain sequencing project: providing services to taxonomists for standard genome sequencing and annotation.</title>
        <authorList>
            <consortium name="The Broad Institute Genomics Platform"/>
            <consortium name="The Broad Institute Genome Sequencing Center for Infectious Disease"/>
            <person name="Wu L."/>
            <person name="Ma J."/>
        </authorList>
    </citation>
    <scope>NUCLEOTIDE SEQUENCE [LARGE SCALE GENOMIC DNA]</scope>
    <source>
        <strain evidence="6">CCUG 39402</strain>
    </source>
</reference>
<dbReference type="NCBIfam" id="TIGR00180">
    <property type="entry name" value="parB_part"/>
    <property type="match status" value="1"/>
</dbReference>
<dbReference type="InterPro" id="IPR004437">
    <property type="entry name" value="ParB/RepB/Spo0J"/>
</dbReference>
<evidence type="ECO:0000256" key="3">
    <source>
        <dbReference type="SAM" id="MobiDB-lite"/>
    </source>
</evidence>
<dbReference type="Gene3D" id="1.10.10.2830">
    <property type="match status" value="1"/>
</dbReference>
<dbReference type="EMBL" id="JBHSRS010000017">
    <property type="protein sequence ID" value="MFC6281176.1"/>
    <property type="molecule type" value="Genomic_DNA"/>
</dbReference>
<gene>
    <name evidence="5" type="ORF">ACFQND_08045</name>
</gene>
<dbReference type="PANTHER" id="PTHR33375">
    <property type="entry name" value="CHROMOSOME-PARTITIONING PROTEIN PARB-RELATED"/>
    <property type="match status" value="1"/>
</dbReference>
<feature type="region of interest" description="Disordered" evidence="3">
    <location>
        <begin position="339"/>
        <end position="388"/>
    </location>
</feature>
<dbReference type="Pfam" id="PF17762">
    <property type="entry name" value="HTH_ParB"/>
    <property type="match status" value="1"/>
</dbReference>
<dbReference type="Gene3D" id="3.90.1530.30">
    <property type="match status" value="1"/>
</dbReference>
<evidence type="ECO:0000256" key="1">
    <source>
        <dbReference type="ARBA" id="ARBA00006295"/>
    </source>
</evidence>
<dbReference type="SUPFAM" id="SSF110849">
    <property type="entry name" value="ParB/Sulfiredoxin"/>
    <property type="match status" value="1"/>
</dbReference>
<name>A0ABW1TU90_9BURK</name>
<dbReference type="Pfam" id="PF02195">
    <property type="entry name" value="ParB_N"/>
    <property type="match status" value="1"/>
</dbReference>
<dbReference type="InterPro" id="IPR041468">
    <property type="entry name" value="HTH_ParB/Spo0J"/>
</dbReference>
<accession>A0ABW1TU90</accession>
<evidence type="ECO:0000256" key="2">
    <source>
        <dbReference type="ARBA" id="ARBA00022829"/>
    </source>
</evidence>
<protein>
    <submittedName>
        <fullName evidence="5">PRTRC system ParB family protein</fullName>
    </submittedName>
</protein>
<comment type="similarity">
    <text evidence="1">Belongs to the ParB family.</text>
</comment>
<sequence>MNQNEKSVRIPIRQITAGFNYRRRFNKTKMDELVEDIKRQGLLQDILIRPLNGAYQVVAGHRRLRAVELAFGEEAEIGAMVRIMTDAEATAAMVSENKIREDTSAIEDAEAATRMLGLLNGDREETARRLGWSPHTLNARLGLMNATDKVRDAYIDEKILLGHVEILAALIKDVQDGVLEKMLARPKVPTVPELKAMAEQILLNLDAAIFDKGECGGCHYNTGKQQAMFETSFEGTRCTNRGCYEKKTETELESRRQALTGDYQVVRIVRPGDNMTVVPLRATGAKGVGEDQALACRTCGDFGACISAAPDKLGMSFKDVCFNSTCNAEKVDARVKAEQQTEAAAKEQETAGAAGADEAKEKSPAPKGTNSTKAAKAPTKAASSEPRNAVKEYRESVWRKVFQRAALRLPVAQSRALLIALCLHSPRTLSHSDATKAVGKVIGHDDLSSLEAGGLLGSLLKLDQKGLGDSMQQIPAFVGTDLSINAIAEMMTALDIKIEQHWKVNEAFFDLLTKTEVDAVCIELGLDKAIGKEYPKLKVGGKADYIKAILAIDGYDYVGKIPALMRW</sequence>
<dbReference type="RefSeq" id="WP_377412923.1">
    <property type="nucleotide sequence ID" value="NZ_JBHSRS010000017.1"/>
</dbReference>
<dbReference type="InterPro" id="IPR050336">
    <property type="entry name" value="Chromosome_partition/occlusion"/>
</dbReference>
<dbReference type="SUPFAM" id="SSF109709">
    <property type="entry name" value="KorB DNA-binding domain-like"/>
    <property type="match status" value="1"/>
</dbReference>
<dbReference type="InterPro" id="IPR003115">
    <property type="entry name" value="ParB_N"/>
</dbReference>
<keyword evidence="6" id="KW-1185">Reference proteome</keyword>
<dbReference type="Proteomes" id="UP001596270">
    <property type="component" value="Unassembled WGS sequence"/>
</dbReference>
<organism evidence="5 6">
    <name type="scientific">Polaromonas aquatica</name>
    <dbReference type="NCBI Taxonomy" id="332657"/>
    <lineage>
        <taxon>Bacteria</taxon>
        <taxon>Pseudomonadati</taxon>
        <taxon>Pseudomonadota</taxon>
        <taxon>Betaproteobacteria</taxon>
        <taxon>Burkholderiales</taxon>
        <taxon>Comamonadaceae</taxon>
        <taxon>Polaromonas</taxon>
    </lineage>
</organism>
<proteinExistence type="inferred from homology"/>
<keyword evidence="2" id="KW-0159">Chromosome partition</keyword>
<comment type="caution">
    <text evidence="5">The sequence shown here is derived from an EMBL/GenBank/DDBJ whole genome shotgun (WGS) entry which is preliminary data.</text>
</comment>
<feature type="compositionally biased region" description="Basic and acidic residues" evidence="3">
    <location>
        <begin position="339"/>
        <end position="349"/>
    </location>
</feature>
<dbReference type="InterPro" id="IPR036086">
    <property type="entry name" value="ParB/Sulfiredoxin_sf"/>
</dbReference>
<feature type="domain" description="ParB-like N-terminal" evidence="4">
    <location>
        <begin position="8"/>
        <end position="98"/>
    </location>
</feature>
<dbReference type="InterPro" id="IPR022396">
    <property type="entry name" value="PRTRC_ParB"/>
</dbReference>
<dbReference type="PANTHER" id="PTHR33375:SF1">
    <property type="entry name" value="CHROMOSOME-PARTITIONING PROTEIN PARB-RELATED"/>
    <property type="match status" value="1"/>
</dbReference>
<evidence type="ECO:0000313" key="5">
    <source>
        <dbReference type="EMBL" id="MFC6281176.1"/>
    </source>
</evidence>
<evidence type="ECO:0000259" key="4">
    <source>
        <dbReference type="SMART" id="SM00470"/>
    </source>
</evidence>
<evidence type="ECO:0000313" key="6">
    <source>
        <dbReference type="Proteomes" id="UP001596270"/>
    </source>
</evidence>
<dbReference type="NCBIfam" id="TIGR03734">
    <property type="entry name" value="PRTRC_parB"/>
    <property type="match status" value="1"/>
</dbReference>
<feature type="compositionally biased region" description="Low complexity" evidence="3">
    <location>
        <begin position="369"/>
        <end position="384"/>
    </location>
</feature>